<sequence>MTATTPTVVKVTAQLRWYTPCPQPNGLQATEEGMWVIDQQDHPLMAMLLDWETGKEIRSFPTETNHSSGITVAPNGNIWVASTYPPTMLFEYAPDGTELRRLPTPGATEKAGGHGLEWIDGKLWVTVPPSATTYQVDPQDGRILKQFPAPGKRPHGVGWDGKHLWVTETSMRTFTAYTLDGEVARVLELEAGPAEGPEPHGMTYWKGQSSGSTGTRGQLWYCDAATRAVCTVDIPEE</sequence>
<proteinExistence type="predicted"/>
<dbReference type="Gene3D" id="2.130.10.10">
    <property type="entry name" value="YVTN repeat-like/Quinoprotein amine dehydrogenase"/>
    <property type="match status" value="1"/>
</dbReference>
<reference evidence="1" key="1">
    <citation type="submission" date="2020-02" db="EMBL/GenBank/DDBJ databases">
        <authorList>
            <person name="Meier V. D."/>
        </authorList>
    </citation>
    <scope>NUCLEOTIDE SEQUENCE</scope>
    <source>
        <strain evidence="1">AVDCRST_MAG77</strain>
    </source>
</reference>
<dbReference type="EMBL" id="CADCTC010000183">
    <property type="protein sequence ID" value="CAA9273975.1"/>
    <property type="molecule type" value="Genomic_DNA"/>
</dbReference>
<dbReference type="InterPro" id="IPR015943">
    <property type="entry name" value="WD40/YVTN_repeat-like_dom_sf"/>
</dbReference>
<dbReference type="AlphaFoldDB" id="A0A6J4JDS6"/>
<protein>
    <submittedName>
        <fullName evidence="1">Uncharacterized protein</fullName>
    </submittedName>
</protein>
<name>A0A6J4JDS6_9CHLR</name>
<organism evidence="1">
    <name type="scientific">uncultured Chloroflexota bacterium</name>
    <dbReference type="NCBI Taxonomy" id="166587"/>
    <lineage>
        <taxon>Bacteria</taxon>
        <taxon>Bacillati</taxon>
        <taxon>Chloroflexota</taxon>
        <taxon>environmental samples</taxon>
    </lineage>
</organism>
<dbReference type="SUPFAM" id="SSF63825">
    <property type="entry name" value="YWTD domain"/>
    <property type="match status" value="1"/>
</dbReference>
<gene>
    <name evidence="1" type="ORF">AVDCRST_MAG77-3417</name>
</gene>
<evidence type="ECO:0000313" key="1">
    <source>
        <dbReference type="EMBL" id="CAA9273975.1"/>
    </source>
</evidence>
<accession>A0A6J4JDS6</accession>